<organism evidence="1 2">
    <name type="scientific">Ectobacillus ponti</name>
    <dbReference type="NCBI Taxonomy" id="2961894"/>
    <lineage>
        <taxon>Bacteria</taxon>
        <taxon>Bacillati</taxon>
        <taxon>Bacillota</taxon>
        <taxon>Bacilli</taxon>
        <taxon>Bacillales</taxon>
        <taxon>Bacillaceae</taxon>
        <taxon>Ectobacillus</taxon>
    </lineage>
</organism>
<evidence type="ECO:0000313" key="1">
    <source>
        <dbReference type="EMBL" id="MCP8969981.1"/>
    </source>
</evidence>
<dbReference type="Proteomes" id="UP001156102">
    <property type="component" value="Unassembled WGS sequence"/>
</dbReference>
<dbReference type="AlphaFoldDB" id="A0AA41X6S5"/>
<reference evidence="1" key="1">
    <citation type="submission" date="2022-07" db="EMBL/GenBank/DDBJ databases">
        <authorList>
            <person name="Li W.-J."/>
            <person name="Deng Q.-Q."/>
        </authorList>
    </citation>
    <scope>NUCLEOTIDE SEQUENCE</scope>
    <source>
        <strain evidence="1">SYSU M60031</strain>
    </source>
</reference>
<sequence length="69" mass="8639">MYYEVYVVGNDRETIGAFESEWRFKERENLFIRQYGLKRSFIIQHITHDILENGRHVVRLYCQEKRMYY</sequence>
<protein>
    <submittedName>
        <fullName evidence="1">Uncharacterized protein</fullName>
    </submittedName>
</protein>
<comment type="caution">
    <text evidence="1">The sequence shown here is derived from an EMBL/GenBank/DDBJ whole genome shotgun (WGS) entry which is preliminary data.</text>
</comment>
<evidence type="ECO:0000313" key="2">
    <source>
        <dbReference type="Proteomes" id="UP001156102"/>
    </source>
</evidence>
<name>A0AA41X6S5_9BACI</name>
<gene>
    <name evidence="1" type="ORF">NK662_15775</name>
</gene>
<accession>A0AA41X6S5</accession>
<proteinExistence type="predicted"/>
<keyword evidence="2" id="KW-1185">Reference proteome</keyword>
<dbReference type="RefSeq" id="WP_254759903.1">
    <property type="nucleotide sequence ID" value="NZ_JANCLT010000009.1"/>
</dbReference>
<dbReference type="EMBL" id="JANCLT010000009">
    <property type="protein sequence ID" value="MCP8969981.1"/>
    <property type="molecule type" value="Genomic_DNA"/>
</dbReference>